<dbReference type="Proteomes" id="UP001642409">
    <property type="component" value="Unassembled WGS sequence"/>
</dbReference>
<dbReference type="Gene3D" id="3.40.50.300">
    <property type="entry name" value="P-loop containing nucleotide triphosphate hydrolases"/>
    <property type="match status" value="1"/>
</dbReference>
<comment type="caution">
    <text evidence="3">The sequence shown here is derived from an EMBL/GenBank/DDBJ whole genome shotgun (WGS) entry which is preliminary data.</text>
</comment>
<dbReference type="CDD" id="cd00157">
    <property type="entry name" value="Rho"/>
    <property type="match status" value="1"/>
</dbReference>
<name>A0AA86U391_9EUKA</name>
<evidence type="ECO:0000313" key="6">
    <source>
        <dbReference type="EMBL" id="CAL6004110.1"/>
    </source>
</evidence>
<keyword evidence="1" id="KW-0547">Nucleotide-binding</keyword>
<evidence type="ECO:0000313" key="4">
    <source>
        <dbReference type="EMBL" id="CAL5978752.1"/>
    </source>
</evidence>
<dbReference type="EMBL" id="CAXDID020000009">
    <property type="protein sequence ID" value="CAL5978752.1"/>
    <property type="molecule type" value="Genomic_DNA"/>
</dbReference>
<dbReference type="EMBL" id="CAXDID020000025">
    <property type="protein sequence ID" value="CAL5990401.1"/>
    <property type="molecule type" value="Genomic_DNA"/>
</dbReference>
<keyword evidence="2" id="KW-0342">GTP-binding</keyword>
<dbReference type="SMART" id="SM00173">
    <property type="entry name" value="RAS"/>
    <property type="match status" value="1"/>
</dbReference>
<reference evidence="3" key="1">
    <citation type="submission" date="2023-06" db="EMBL/GenBank/DDBJ databases">
        <authorList>
            <person name="Kurt Z."/>
        </authorList>
    </citation>
    <scope>NUCLEOTIDE SEQUENCE</scope>
</reference>
<dbReference type="InterPro" id="IPR001806">
    <property type="entry name" value="Small_GTPase"/>
</dbReference>
<proteinExistence type="predicted"/>
<dbReference type="PRINTS" id="PR00449">
    <property type="entry name" value="RASTRNSFRMNG"/>
</dbReference>
<dbReference type="Pfam" id="PF00071">
    <property type="entry name" value="Ras"/>
    <property type="match status" value="1"/>
</dbReference>
<dbReference type="InterPro" id="IPR003578">
    <property type="entry name" value="Small_GTPase_Rho"/>
</dbReference>
<dbReference type="InterPro" id="IPR027417">
    <property type="entry name" value="P-loop_NTPase"/>
</dbReference>
<evidence type="ECO:0000313" key="3">
    <source>
        <dbReference type="EMBL" id="CAI9938186.1"/>
    </source>
</evidence>
<dbReference type="PROSITE" id="PS51421">
    <property type="entry name" value="RAS"/>
    <property type="match status" value="1"/>
</dbReference>
<dbReference type="GO" id="GO:0003924">
    <property type="term" value="F:GTPase activity"/>
    <property type="evidence" value="ECO:0007669"/>
    <property type="project" value="InterPro"/>
</dbReference>
<dbReference type="NCBIfam" id="TIGR00231">
    <property type="entry name" value="small_GTP"/>
    <property type="match status" value="1"/>
</dbReference>
<evidence type="ECO:0000256" key="2">
    <source>
        <dbReference type="ARBA" id="ARBA00023134"/>
    </source>
</evidence>
<dbReference type="SMART" id="SM00175">
    <property type="entry name" value="RAB"/>
    <property type="match status" value="1"/>
</dbReference>
<dbReference type="GO" id="GO:0005525">
    <property type="term" value="F:GTP binding"/>
    <property type="evidence" value="ECO:0007669"/>
    <property type="project" value="UniProtKB-KW"/>
</dbReference>
<keyword evidence="7" id="KW-1185">Reference proteome</keyword>
<reference evidence="4 7" key="2">
    <citation type="submission" date="2024-07" db="EMBL/GenBank/DDBJ databases">
        <authorList>
            <person name="Akdeniz Z."/>
        </authorList>
    </citation>
    <scope>NUCLEOTIDE SEQUENCE [LARGE SCALE GENOMIC DNA]</scope>
</reference>
<accession>A0AA86U391</accession>
<dbReference type="PANTHER" id="PTHR24072">
    <property type="entry name" value="RHO FAMILY GTPASE"/>
    <property type="match status" value="1"/>
</dbReference>
<evidence type="ECO:0000256" key="1">
    <source>
        <dbReference type="ARBA" id="ARBA00022741"/>
    </source>
</evidence>
<dbReference type="FunFam" id="3.40.50.300:FF:000118">
    <property type="entry name" value="Rho-related GTP-binding protein RhoG"/>
    <property type="match status" value="1"/>
</dbReference>
<dbReference type="GO" id="GO:0007264">
    <property type="term" value="P:small GTPase-mediated signal transduction"/>
    <property type="evidence" value="ECO:0007669"/>
    <property type="project" value="InterPro"/>
</dbReference>
<dbReference type="SMART" id="SM00174">
    <property type="entry name" value="RHO"/>
    <property type="match status" value="1"/>
</dbReference>
<dbReference type="EMBL" id="CAXDID020000048">
    <property type="protein sequence ID" value="CAL6004110.1"/>
    <property type="molecule type" value="Genomic_DNA"/>
</dbReference>
<dbReference type="SUPFAM" id="SSF52540">
    <property type="entry name" value="P-loop containing nucleoside triphosphate hydrolases"/>
    <property type="match status" value="1"/>
</dbReference>
<evidence type="ECO:0000313" key="5">
    <source>
        <dbReference type="EMBL" id="CAL5990401.1"/>
    </source>
</evidence>
<dbReference type="EMBL" id="CATOUU010000654">
    <property type="protein sequence ID" value="CAI9938186.1"/>
    <property type="molecule type" value="Genomic_DNA"/>
</dbReference>
<gene>
    <name evidence="5" type="ORF">HINF_LOCUS11324</name>
    <name evidence="6" type="ORF">HINF_LOCUS18728</name>
    <name evidence="3" type="ORF">HINF_LOCUS25831</name>
    <name evidence="4" type="ORF">HINF_LOCUS4938</name>
</gene>
<dbReference type="PROSITE" id="PS51420">
    <property type="entry name" value="RHO"/>
    <property type="match status" value="1"/>
</dbReference>
<dbReference type="AlphaFoldDB" id="A0AA86U391"/>
<protein>
    <submittedName>
        <fullName evidence="3">Rac/Rho-like protein</fullName>
    </submittedName>
    <submittedName>
        <fullName evidence="4">Rac/Rho-like_protein</fullName>
    </submittedName>
</protein>
<evidence type="ECO:0000313" key="7">
    <source>
        <dbReference type="Proteomes" id="UP001642409"/>
    </source>
</evidence>
<organism evidence="3">
    <name type="scientific">Hexamita inflata</name>
    <dbReference type="NCBI Taxonomy" id="28002"/>
    <lineage>
        <taxon>Eukaryota</taxon>
        <taxon>Metamonada</taxon>
        <taxon>Diplomonadida</taxon>
        <taxon>Hexamitidae</taxon>
        <taxon>Hexamitinae</taxon>
        <taxon>Hexamita</taxon>
    </lineage>
</organism>
<sequence>MGENVKVVVVGDGAVGKTCILYVYMNNQFPEDYVPTVFDNYTTQVEFENKQYSLGIWDTAGQEDYDRIRPLSYPNTSVFLVCYSVVAPTSYDNVKTKWYPEVSHHQAGTPIILVGTKEDLRNDQGCIQRLSQNDKHPVTEGEAEQLRVAIKAQKHIFCSAKTQYNIKLLFDTAMRIVLAPKKKKGGCGGN</sequence>
<dbReference type="InterPro" id="IPR005225">
    <property type="entry name" value="Small_GTP-bd"/>
</dbReference>
<dbReference type="PROSITE" id="PS51419">
    <property type="entry name" value="RAB"/>
    <property type="match status" value="1"/>
</dbReference>